<evidence type="ECO:0000256" key="6">
    <source>
        <dbReference type="PIRNR" id="PIRNR002854"/>
    </source>
</evidence>
<organism evidence="8 9">
    <name type="scientific">Virgibacillus siamensis</name>
    <dbReference type="NCBI Taxonomy" id="480071"/>
    <lineage>
        <taxon>Bacteria</taxon>
        <taxon>Bacillati</taxon>
        <taxon>Bacillota</taxon>
        <taxon>Bacilli</taxon>
        <taxon>Bacillales</taxon>
        <taxon>Bacillaceae</taxon>
        <taxon>Virgibacillus</taxon>
    </lineage>
</organism>
<proteinExistence type="inferred from homology"/>
<dbReference type="InterPro" id="IPR004872">
    <property type="entry name" value="Lipoprotein_NlpA"/>
</dbReference>
<dbReference type="Gene3D" id="3.40.190.10">
    <property type="entry name" value="Periplasmic binding protein-like II"/>
    <property type="match status" value="2"/>
</dbReference>
<comment type="subcellular location">
    <subcellularLocation>
        <location evidence="1">Membrane</location>
        <topology evidence="1">Lipid-anchor</topology>
    </subcellularLocation>
</comment>
<reference evidence="8 9" key="1">
    <citation type="journal article" date="2019" name="Int. J. Syst. Evol. Microbiol.">
        <title>The Global Catalogue of Microorganisms (GCM) 10K type strain sequencing project: providing services to taxonomists for standard genome sequencing and annotation.</title>
        <authorList>
            <consortium name="The Broad Institute Genomics Platform"/>
            <consortium name="The Broad Institute Genome Sequencing Center for Infectious Disease"/>
            <person name="Wu L."/>
            <person name="Ma J."/>
        </authorList>
    </citation>
    <scope>NUCLEOTIDE SEQUENCE [LARGE SCALE GENOMIC DNA]</scope>
    <source>
        <strain evidence="8 9">JCM 15395</strain>
    </source>
</reference>
<dbReference type="EMBL" id="BAAADS010000001">
    <property type="protein sequence ID" value="GAA0591362.1"/>
    <property type="molecule type" value="Genomic_DNA"/>
</dbReference>
<dbReference type="RefSeq" id="WP_343809852.1">
    <property type="nucleotide sequence ID" value="NZ_BAAADS010000001.1"/>
</dbReference>
<comment type="similarity">
    <text evidence="6">Belongs to the nlpA lipoprotein family.</text>
</comment>
<evidence type="ECO:0000256" key="5">
    <source>
        <dbReference type="ARBA" id="ARBA00023288"/>
    </source>
</evidence>
<keyword evidence="3" id="KW-0472">Membrane</keyword>
<dbReference type="PANTHER" id="PTHR30429">
    <property type="entry name" value="D-METHIONINE-BINDING LIPOPROTEIN METQ"/>
    <property type="match status" value="1"/>
</dbReference>
<dbReference type="PIRSF" id="PIRSF002854">
    <property type="entry name" value="MetQ"/>
    <property type="match status" value="1"/>
</dbReference>
<keyword evidence="9" id="KW-1185">Reference proteome</keyword>
<dbReference type="Proteomes" id="UP001500866">
    <property type="component" value="Unassembled WGS sequence"/>
</dbReference>
<dbReference type="Pfam" id="PF03180">
    <property type="entry name" value="Lipoprotein_9"/>
    <property type="match status" value="1"/>
</dbReference>
<evidence type="ECO:0000256" key="7">
    <source>
        <dbReference type="SAM" id="SignalP"/>
    </source>
</evidence>
<evidence type="ECO:0000256" key="3">
    <source>
        <dbReference type="ARBA" id="ARBA00023136"/>
    </source>
</evidence>
<name>A0ABN1FI98_9BACI</name>
<evidence type="ECO:0000313" key="8">
    <source>
        <dbReference type="EMBL" id="GAA0591362.1"/>
    </source>
</evidence>
<feature type="signal peptide" evidence="7">
    <location>
        <begin position="1"/>
        <end position="24"/>
    </location>
</feature>
<dbReference type="PANTHER" id="PTHR30429:SF1">
    <property type="entry name" value="D-METHIONINE-BINDING LIPOPROTEIN METQ-RELATED"/>
    <property type="match status" value="1"/>
</dbReference>
<feature type="chain" id="PRO_5046532467" description="Lipoprotein" evidence="7">
    <location>
        <begin position="25"/>
        <end position="270"/>
    </location>
</feature>
<sequence>MKKGFISVFSIIFIIVLTACGADASGDEVDSDHIVVGVTAGPHEEIMEKVKDLAAEQGLEVELKVFTDYVIPNTALHEGELDANVYQHQPFLNNFNEDKGLNLVSIGKAVNFPMGIYSEKINNIKDLQEGGTVGFPSISTGAPRALKLFESAGIIELKDGVKNSELTVDDIVKNPKNLEFEPLDAAQIPSLLGELSIAAINTNYATEAGLVPTEDALVIEPKDSPWVNVIATREELKDDPTLKKLVDIYHSPEVKQFIKEKYNGSVIPSW</sequence>
<evidence type="ECO:0000313" key="9">
    <source>
        <dbReference type="Proteomes" id="UP001500866"/>
    </source>
</evidence>
<accession>A0ABN1FI98</accession>
<keyword evidence="2 7" id="KW-0732">Signal</keyword>
<dbReference type="SUPFAM" id="SSF53850">
    <property type="entry name" value="Periplasmic binding protein-like II"/>
    <property type="match status" value="1"/>
</dbReference>
<evidence type="ECO:0000256" key="1">
    <source>
        <dbReference type="ARBA" id="ARBA00004635"/>
    </source>
</evidence>
<dbReference type="PROSITE" id="PS51257">
    <property type="entry name" value="PROKAR_LIPOPROTEIN"/>
    <property type="match status" value="1"/>
</dbReference>
<evidence type="ECO:0000256" key="2">
    <source>
        <dbReference type="ARBA" id="ARBA00022729"/>
    </source>
</evidence>
<evidence type="ECO:0000256" key="4">
    <source>
        <dbReference type="ARBA" id="ARBA00023139"/>
    </source>
</evidence>
<gene>
    <name evidence="8" type="ORF">GCM10009001_04290</name>
</gene>
<keyword evidence="4" id="KW-0564">Palmitate</keyword>
<comment type="caution">
    <text evidence="8">The sequence shown here is derived from an EMBL/GenBank/DDBJ whole genome shotgun (WGS) entry which is preliminary data.</text>
</comment>
<protein>
    <recommendedName>
        <fullName evidence="6">Lipoprotein</fullName>
    </recommendedName>
</protein>
<keyword evidence="5 6" id="KW-0449">Lipoprotein</keyword>